<organism evidence="4">
    <name type="scientific">hydrocarbon metagenome</name>
    <dbReference type="NCBI Taxonomy" id="938273"/>
    <lineage>
        <taxon>unclassified sequences</taxon>
        <taxon>metagenomes</taxon>
        <taxon>ecological metagenomes</taxon>
    </lineage>
</organism>
<dbReference type="SMART" id="SM00028">
    <property type="entry name" value="TPR"/>
    <property type="match status" value="4"/>
</dbReference>
<protein>
    <submittedName>
        <fullName evidence="4">Uncharacterized protein</fullName>
    </submittedName>
</protein>
<dbReference type="PROSITE" id="PS51257">
    <property type="entry name" value="PROKAR_LIPOPROTEIN"/>
    <property type="match status" value="1"/>
</dbReference>
<evidence type="ECO:0000256" key="3">
    <source>
        <dbReference type="SAM" id="MobiDB-lite"/>
    </source>
</evidence>
<accession>A0A0W8G803</accession>
<feature type="region of interest" description="Disordered" evidence="3">
    <location>
        <begin position="177"/>
        <end position="213"/>
    </location>
</feature>
<comment type="caution">
    <text evidence="4">The sequence shown here is derived from an EMBL/GenBank/DDBJ whole genome shotgun (WGS) entry which is preliminary data.</text>
</comment>
<keyword evidence="1" id="KW-0677">Repeat</keyword>
<sequence>MKIRMAYICAVLVCLSMLAVGCKKQVEEPYPEYTAQQYYDMGMQAFSEEDFVQATQLFEAAVSMAPSMADAHYYLGLCYMKQNMLRRAEDSLATALRYNPGLLRAREALGILYYTKGDYFQARRELEQCRAMYSTNPQVYYYLGNIYLSEGSCPAALAMFTRALELDPASLPARQGYDEAKRTCGKGPGKPAPQPRIEKSFKGGGKAIDPSEF</sequence>
<proteinExistence type="predicted"/>
<reference evidence="4" key="1">
    <citation type="journal article" date="2015" name="Proc. Natl. Acad. Sci. U.S.A.">
        <title>Networks of energetic and metabolic interactions define dynamics in microbial communities.</title>
        <authorList>
            <person name="Embree M."/>
            <person name="Liu J.K."/>
            <person name="Al-Bassam M.M."/>
            <person name="Zengler K."/>
        </authorList>
    </citation>
    <scope>NUCLEOTIDE SEQUENCE</scope>
</reference>
<dbReference type="PANTHER" id="PTHR45586">
    <property type="entry name" value="TPR REPEAT-CONTAINING PROTEIN PA4667"/>
    <property type="match status" value="1"/>
</dbReference>
<evidence type="ECO:0000256" key="2">
    <source>
        <dbReference type="ARBA" id="ARBA00022803"/>
    </source>
</evidence>
<dbReference type="AlphaFoldDB" id="A0A0W8G803"/>
<dbReference type="Pfam" id="PF13432">
    <property type="entry name" value="TPR_16"/>
    <property type="match status" value="1"/>
</dbReference>
<gene>
    <name evidence="4" type="ORF">ASZ90_001519</name>
</gene>
<dbReference type="EMBL" id="LNQE01000200">
    <property type="protein sequence ID" value="KUG28611.1"/>
    <property type="molecule type" value="Genomic_DNA"/>
</dbReference>
<evidence type="ECO:0000256" key="1">
    <source>
        <dbReference type="ARBA" id="ARBA00022737"/>
    </source>
</evidence>
<dbReference type="PROSITE" id="PS50005">
    <property type="entry name" value="TPR"/>
    <property type="match status" value="3"/>
</dbReference>
<dbReference type="InterPro" id="IPR051012">
    <property type="entry name" value="CellSynth/LPSAsmb/PSIAsmb"/>
</dbReference>
<dbReference type="InterPro" id="IPR011990">
    <property type="entry name" value="TPR-like_helical_dom_sf"/>
</dbReference>
<dbReference type="PROSITE" id="PS50293">
    <property type="entry name" value="TPR_REGION"/>
    <property type="match status" value="1"/>
</dbReference>
<dbReference type="Gene3D" id="1.25.40.10">
    <property type="entry name" value="Tetratricopeptide repeat domain"/>
    <property type="match status" value="1"/>
</dbReference>
<evidence type="ECO:0000313" key="4">
    <source>
        <dbReference type="EMBL" id="KUG28611.1"/>
    </source>
</evidence>
<dbReference type="SUPFAM" id="SSF48452">
    <property type="entry name" value="TPR-like"/>
    <property type="match status" value="1"/>
</dbReference>
<dbReference type="Pfam" id="PF14559">
    <property type="entry name" value="TPR_19"/>
    <property type="match status" value="1"/>
</dbReference>
<name>A0A0W8G803_9ZZZZ</name>
<dbReference type="PANTHER" id="PTHR45586:SF1">
    <property type="entry name" value="LIPOPOLYSACCHARIDE ASSEMBLY PROTEIN B"/>
    <property type="match status" value="1"/>
</dbReference>
<dbReference type="InterPro" id="IPR019734">
    <property type="entry name" value="TPR_rpt"/>
</dbReference>
<keyword evidence="2" id="KW-0802">TPR repeat</keyword>